<feature type="signal peptide" evidence="6">
    <location>
        <begin position="1"/>
        <end position="19"/>
    </location>
</feature>
<dbReference type="InterPro" id="IPR012944">
    <property type="entry name" value="SusD_RagB_dom"/>
</dbReference>
<reference evidence="9" key="1">
    <citation type="submission" date="2022-10" db="EMBL/GenBank/DDBJ databases">
        <authorList>
            <person name="Yu W.X."/>
        </authorList>
    </citation>
    <scope>NUCLEOTIDE SEQUENCE</scope>
    <source>
        <strain evidence="9">D04</strain>
    </source>
</reference>
<feature type="domain" description="SusD-like N-terminal" evidence="8">
    <location>
        <begin position="120"/>
        <end position="252"/>
    </location>
</feature>
<evidence type="ECO:0000256" key="3">
    <source>
        <dbReference type="ARBA" id="ARBA00022729"/>
    </source>
</evidence>
<dbReference type="Pfam" id="PF14322">
    <property type="entry name" value="SusD-like_3"/>
    <property type="match status" value="1"/>
</dbReference>
<dbReference type="GO" id="GO:0009279">
    <property type="term" value="C:cell outer membrane"/>
    <property type="evidence" value="ECO:0007669"/>
    <property type="project" value="UniProtKB-SubCell"/>
</dbReference>
<feature type="domain" description="RagB/SusD" evidence="7">
    <location>
        <begin position="370"/>
        <end position="500"/>
    </location>
</feature>
<dbReference type="RefSeq" id="WP_301197975.1">
    <property type="nucleotide sequence ID" value="NZ_JAPDPI010000005.1"/>
</dbReference>
<organism evidence="9 10">
    <name type="scientific">Plebeiibacterium marinum</name>
    <dbReference type="NCBI Taxonomy" id="2992111"/>
    <lineage>
        <taxon>Bacteria</taxon>
        <taxon>Pseudomonadati</taxon>
        <taxon>Bacteroidota</taxon>
        <taxon>Bacteroidia</taxon>
        <taxon>Marinilabiliales</taxon>
        <taxon>Marinilabiliaceae</taxon>
        <taxon>Plebeiibacterium</taxon>
    </lineage>
</organism>
<evidence type="ECO:0000313" key="9">
    <source>
        <dbReference type="EMBL" id="MCW3804753.1"/>
    </source>
</evidence>
<dbReference type="Pfam" id="PF07980">
    <property type="entry name" value="SusD_RagB"/>
    <property type="match status" value="1"/>
</dbReference>
<dbReference type="Gene3D" id="1.25.40.390">
    <property type="match status" value="1"/>
</dbReference>
<keyword evidence="5" id="KW-0998">Cell outer membrane</keyword>
<dbReference type="InterPro" id="IPR011990">
    <property type="entry name" value="TPR-like_helical_dom_sf"/>
</dbReference>
<comment type="subcellular location">
    <subcellularLocation>
        <location evidence="1">Cell outer membrane</location>
    </subcellularLocation>
</comment>
<keyword evidence="3 6" id="KW-0732">Signal</keyword>
<keyword evidence="10" id="KW-1185">Reference proteome</keyword>
<evidence type="ECO:0000256" key="2">
    <source>
        <dbReference type="ARBA" id="ARBA00006275"/>
    </source>
</evidence>
<comment type="similarity">
    <text evidence="2">Belongs to the SusD family.</text>
</comment>
<dbReference type="InterPro" id="IPR033985">
    <property type="entry name" value="SusD-like_N"/>
</dbReference>
<proteinExistence type="inferred from homology"/>
<evidence type="ECO:0000313" key="10">
    <source>
        <dbReference type="Proteomes" id="UP001207408"/>
    </source>
</evidence>
<sequence>MKKHTMRFISLIIIGIALSSCNDFLTENSQDLSYITGYDDLDEILLGDVYLSPGTSTASNDISDTYMPYIHFMSDEVTQLIDVSKNINTPPRTTTRLFGYYTWQRDVTLGLDGSEVYDDGQDWKNIYKSIVSANVVLSGLSELSPKDDEELLQAKRIKGEALFCRAADLFLLVNLYADAYEPVNADQKPGVPVKLTDYAEIGSFTRASVKEVYQQIVSDLSEATVALKDNEEKSIYRINYAGACLFFSRVYLYMQDYNNAISWAQKAIAEAPQMVDLNTFSSPLFSKNNESIMFTMGGNIIAENIYEYLLYGELYLQVGQFVVANDLYNSFSDSDLRKSNFFHINEEAPNVVLYDKQTYELIAQSSEISDCFTLRTAEAWLNLAEAYACSGDNLSAQNAMNTLLKNRVENSAFQPILLDNAELVHFIREERKKELCMEGHRWFDLRRYQVNEAYPETKTLYSVSSVIADYELVRFDYYRLDPGDPAWTLPIPKYEMDYNDSEGNNRDDRIPYNTINY</sequence>
<feature type="chain" id="PRO_5042173902" evidence="6">
    <location>
        <begin position="20"/>
        <end position="517"/>
    </location>
</feature>
<gene>
    <name evidence="9" type="ORF">OM074_03885</name>
</gene>
<dbReference type="AlphaFoldDB" id="A0AAE3MBB9"/>
<keyword evidence="4" id="KW-0472">Membrane</keyword>
<name>A0AAE3MBB9_9BACT</name>
<dbReference type="SUPFAM" id="SSF48452">
    <property type="entry name" value="TPR-like"/>
    <property type="match status" value="1"/>
</dbReference>
<accession>A0AAE3MBB9</accession>
<evidence type="ECO:0000256" key="1">
    <source>
        <dbReference type="ARBA" id="ARBA00004442"/>
    </source>
</evidence>
<dbReference type="PROSITE" id="PS51257">
    <property type="entry name" value="PROKAR_LIPOPROTEIN"/>
    <property type="match status" value="1"/>
</dbReference>
<evidence type="ECO:0000256" key="4">
    <source>
        <dbReference type="ARBA" id="ARBA00023136"/>
    </source>
</evidence>
<dbReference type="EMBL" id="JAPDPI010000005">
    <property type="protein sequence ID" value="MCW3804753.1"/>
    <property type="molecule type" value="Genomic_DNA"/>
</dbReference>
<evidence type="ECO:0000256" key="6">
    <source>
        <dbReference type="SAM" id="SignalP"/>
    </source>
</evidence>
<evidence type="ECO:0000259" key="8">
    <source>
        <dbReference type="Pfam" id="PF14322"/>
    </source>
</evidence>
<comment type="caution">
    <text evidence="9">The sequence shown here is derived from an EMBL/GenBank/DDBJ whole genome shotgun (WGS) entry which is preliminary data.</text>
</comment>
<evidence type="ECO:0000259" key="7">
    <source>
        <dbReference type="Pfam" id="PF07980"/>
    </source>
</evidence>
<evidence type="ECO:0000256" key="5">
    <source>
        <dbReference type="ARBA" id="ARBA00023237"/>
    </source>
</evidence>
<protein>
    <submittedName>
        <fullName evidence="9">RagB/SusD family nutrient uptake outer membrane protein</fullName>
    </submittedName>
</protein>
<dbReference type="Proteomes" id="UP001207408">
    <property type="component" value="Unassembled WGS sequence"/>
</dbReference>